<gene>
    <name evidence="3" type="ORF">TCEB3V08_LOCUS5199</name>
</gene>
<protein>
    <recommendedName>
        <fullName evidence="2">MULE transposase domain-containing protein</fullName>
    </recommendedName>
</protein>
<dbReference type="AlphaFoldDB" id="A0A7R9GVW6"/>
<dbReference type="InterPro" id="IPR018289">
    <property type="entry name" value="MULE_transposase_dom"/>
</dbReference>
<dbReference type="Pfam" id="PF10551">
    <property type="entry name" value="MULE"/>
    <property type="match status" value="1"/>
</dbReference>
<keyword evidence="1" id="KW-0813">Transport</keyword>
<keyword evidence="1" id="KW-0862">Zinc</keyword>
<organism evidence="3">
    <name type="scientific">Timema cristinae</name>
    <name type="common">Walking stick</name>
    <dbReference type="NCBI Taxonomy" id="61476"/>
    <lineage>
        <taxon>Eukaryota</taxon>
        <taxon>Metazoa</taxon>
        <taxon>Ecdysozoa</taxon>
        <taxon>Arthropoda</taxon>
        <taxon>Hexapoda</taxon>
        <taxon>Insecta</taxon>
        <taxon>Pterygota</taxon>
        <taxon>Neoptera</taxon>
        <taxon>Polyneoptera</taxon>
        <taxon>Phasmatodea</taxon>
        <taxon>Timematodea</taxon>
        <taxon>Timematoidea</taxon>
        <taxon>Timematidae</taxon>
        <taxon>Timema</taxon>
    </lineage>
</organism>
<keyword evidence="1" id="KW-0864">Zinc transport</keyword>
<evidence type="ECO:0000256" key="1">
    <source>
        <dbReference type="ARBA" id="ARBA00022906"/>
    </source>
</evidence>
<dbReference type="GO" id="GO:0010043">
    <property type="term" value="P:response to zinc ion"/>
    <property type="evidence" value="ECO:0007669"/>
    <property type="project" value="TreeGrafter"/>
</dbReference>
<proteinExistence type="predicted"/>
<evidence type="ECO:0000259" key="2">
    <source>
        <dbReference type="Pfam" id="PF10551"/>
    </source>
</evidence>
<name>A0A7R9GVW6_TIMCR</name>
<sequence>MDDSGSKDDRILIFSTRRNSQLLGRSEHWYADGTFKTVPPLSEHLFTIHGFEANNSVPPVCELLADKRQGTYSRLLRKVKELEPASNPRTFMTDFEMLMINAVKDEYPLTNHRGCLLHCCQCISRKIQTNGLKLRYENGAYFSLKLLMLPALAFVPTEEVVGTFDSLYNSNVLLQEVDVWIALPKTNNNIEGSNNIPLEDIAVFGNLSQQSRWSSLSMRCELSSTSVGRNLVNPMWSIVDPICTFLFSVLVLLTTFAIIKDAIVVLMEGPGVNPQKILHQVNQEIHSRFNFFEMTLQIEEFDVNMEHCSQCQGPESDEEREEGKVINKPINDLLQRQREEPRRARTIYRREQDMASLTLIHTAPREVILTTSREVILTAPHEVILTAPREVIHTAPREVIHTAPREVILTTSREVILTAPREVILTTPREVILTAPREVILTAPREVIHTAPRVRRITFSWMFDVSISWWRVLGTQSLRLLTFGCVGPVVLVYFGGSMRPRHEPRAMVVRGFPPSQGSVRHEPRAMAVEGVSSGTRLCPARTSPDARSW</sequence>
<dbReference type="GO" id="GO:0005385">
    <property type="term" value="F:zinc ion transmembrane transporter activity"/>
    <property type="evidence" value="ECO:0007669"/>
    <property type="project" value="TreeGrafter"/>
</dbReference>
<dbReference type="PANTHER" id="PTHR11562:SF17">
    <property type="entry name" value="RE54080P-RELATED"/>
    <property type="match status" value="1"/>
</dbReference>
<dbReference type="InterPro" id="IPR050681">
    <property type="entry name" value="CDF/SLC30A"/>
</dbReference>
<dbReference type="PANTHER" id="PTHR11562">
    <property type="entry name" value="CATION EFFLUX PROTEIN/ ZINC TRANSPORTER"/>
    <property type="match status" value="1"/>
</dbReference>
<accession>A0A7R9GVW6</accession>
<feature type="domain" description="MULE transposase" evidence="2">
    <location>
        <begin position="29"/>
        <end position="121"/>
    </location>
</feature>
<dbReference type="EMBL" id="OC317933">
    <property type="protein sequence ID" value="CAD7399791.1"/>
    <property type="molecule type" value="Genomic_DNA"/>
</dbReference>
<dbReference type="GO" id="GO:0005886">
    <property type="term" value="C:plasma membrane"/>
    <property type="evidence" value="ECO:0007669"/>
    <property type="project" value="TreeGrafter"/>
</dbReference>
<reference evidence="3" key="1">
    <citation type="submission" date="2020-11" db="EMBL/GenBank/DDBJ databases">
        <authorList>
            <person name="Tran Van P."/>
        </authorList>
    </citation>
    <scope>NUCLEOTIDE SEQUENCE</scope>
</reference>
<keyword evidence="1" id="KW-0406">Ion transport</keyword>
<evidence type="ECO:0000313" key="3">
    <source>
        <dbReference type="EMBL" id="CAD7399791.1"/>
    </source>
</evidence>